<evidence type="ECO:0000256" key="3">
    <source>
        <dbReference type="ARBA" id="ARBA00023284"/>
    </source>
</evidence>
<dbReference type="Pfam" id="PF08534">
    <property type="entry name" value="Redoxin"/>
    <property type="match status" value="1"/>
</dbReference>
<evidence type="ECO:0000256" key="1">
    <source>
        <dbReference type="ARBA" id="ARBA00004196"/>
    </source>
</evidence>
<dbReference type="CDD" id="cd02966">
    <property type="entry name" value="TlpA_like_family"/>
    <property type="match status" value="1"/>
</dbReference>
<dbReference type="GO" id="GO:0030313">
    <property type="term" value="C:cell envelope"/>
    <property type="evidence" value="ECO:0007669"/>
    <property type="project" value="UniProtKB-SubCell"/>
</dbReference>
<keyword evidence="6" id="KW-1185">Reference proteome</keyword>
<dbReference type="SUPFAM" id="SSF52833">
    <property type="entry name" value="Thioredoxin-like"/>
    <property type="match status" value="1"/>
</dbReference>
<dbReference type="PROSITE" id="PS51257">
    <property type="entry name" value="PROKAR_LIPOPROTEIN"/>
    <property type="match status" value="1"/>
</dbReference>
<dbReference type="AlphaFoldDB" id="A0A4Q9FIC5"/>
<name>A0A4Q9FIC5_9FLAO</name>
<dbReference type="PROSITE" id="PS51352">
    <property type="entry name" value="THIOREDOXIN_2"/>
    <property type="match status" value="1"/>
</dbReference>
<dbReference type="InterPro" id="IPR050553">
    <property type="entry name" value="Thioredoxin_ResA/DsbE_sf"/>
</dbReference>
<dbReference type="InterPro" id="IPR013766">
    <property type="entry name" value="Thioredoxin_domain"/>
</dbReference>
<organism evidence="5 6">
    <name type="scientific">Hyunsoonleella flava</name>
    <dbReference type="NCBI Taxonomy" id="2527939"/>
    <lineage>
        <taxon>Bacteria</taxon>
        <taxon>Pseudomonadati</taxon>
        <taxon>Bacteroidota</taxon>
        <taxon>Flavobacteriia</taxon>
        <taxon>Flavobacteriales</taxon>
        <taxon>Flavobacteriaceae</taxon>
    </lineage>
</organism>
<dbReference type="EMBL" id="SIRT01000002">
    <property type="protein sequence ID" value="TBN05593.1"/>
    <property type="molecule type" value="Genomic_DNA"/>
</dbReference>
<keyword evidence="3" id="KW-0676">Redox-active center</keyword>
<dbReference type="InterPro" id="IPR013740">
    <property type="entry name" value="Redoxin"/>
</dbReference>
<protein>
    <submittedName>
        <fullName evidence="5">TlpA family protein disulfide reductase</fullName>
    </submittedName>
</protein>
<comment type="subcellular location">
    <subcellularLocation>
        <location evidence="1">Cell envelope</location>
    </subcellularLocation>
</comment>
<keyword evidence="2" id="KW-0201">Cytochrome c-type biogenesis</keyword>
<evidence type="ECO:0000256" key="2">
    <source>
        <dbReference type="ARBA" id="ARBA00022748"/>
    </source>
</evidence>
<gene>
    <name evidence="5" type="ORF">EYD45_04780</name>
</gene>
<dbReference type="PROSITE" id="PS00194">
    <property type="entry name" value="THIOREDOXIN_1"/>
    <property type="match status" value="1"/>
</dbReference>
<dbReference type="GO" id="GO:0016491">
    <property type="term" value="F:oxidoreductase activity"/>
    <property type="evidence" value="ECO:0007669"/>
    <property type="project" value="InterPro"/>
</dbReference>
<dbReference type="InterPro" id="IPR017937">
    <property type="entry name" value="Thioredoxin_CS"/>
</dbReference>
<dbReference type="PANTHER" id="PTHR42852">
    <property type="entry name" value="THIOL:DISULFIDE INTERCHANGE PROTEIN DSBE"/>
    <property type="match status" value="1"/>
</dbReference>
<evidence type="ECO:0000313" key="5">
    <source>
        <dbReference type="EMBL" id="TBN05593.1"/>
    </source>
</evidence>
<evidence type="ECO:0000259" key="4">
    <source>
        <dbReference type="PROSITE" id="PS51352"/>
    </source>
</evidence>
<dbReference type="Proteomes" id="UP000291142">
    <property type="component" value="Unassembled WGS sequence"/>
</dbReference>
<accession>A0A4Q9FIC5</accession>
<dbReference type="InterPro" id="IPR036249">
    <property type="entry name" value="Thioredoxin-like_sf"/>
</dbReference>
<proteinExistence type="predicted"/>
<sequence length="177" mass="20960">MKLKLFLVILFLTFSCKDKTTSKVVANIETVEEKAVEPKIDLEVYDFEGFKKFLNKTDEKTYVINFWATWCGPCVKELPYFEKLNAEYKDKDVEVILVSLDFPHVYESKLKPFIQKKNLKSRVVVLDDDNENKWINEIDTSWSGSIPATILYNKNERKFFEKSFTYEELEQEVKQLK</sequence>
<dbReference type="GO" id="GO:0017004">
    <property type="term" value="P:cytochrome complex assembly"/>
    <property type="evidence" value="ECO:0007669"/>
    <property type="project" value="UniProtKB-KW"/>
</dbReference>
<dbReference type="OrthoDB" id="9815205at2"/>
<comment type="caution">
    <text evidence="5">The sequence shown here is derived from an EMBL/GenBank/DDBJ whole genome shotgun (WGS) entry which is preliminary data.</text>
</comment>
<dbReference type="PANTHER" id="PTHR42852:SF13">
    <property type="entry name" value="PROTEIN DIPZ"/>
    <property type="match status" value="1"/>
</dbReference>
<dbReference type="RefSeq" id="WP_130963210.1">
    <property type="nucleotide sequence ID" value="NZ_SIRT01000002.1"/>
</dbReference>
<dbReference type="Gene3D" id="3.40.30.10">
    <property type="entry name" value="Glutaredoxin"/>
    <property type="match status" value="1"/>
</dbReference>
<reference evidence="5 6" key="1">
    <citation type="submission" date="2019-02" db="EMBL/GenBank/DDBJ databases">
        <title>Hyunsoonleella sp., isolated from marine sediment.</title>
        <authorList>
            <person name="Liu B.-T."/>
        </authorList>
    </citation>
    <scope>NUCLEOTIDE SEQUENCE [LARGE SCALE GENOMIC DNA]</scope>
    <source>
        <strain evidence="5 6">T58</strain>
    </source>
</reference>
<feature type="domain" description="Thioredoxin" evidence="4">
    <location>
        <begin position="22"/>
        <end position="177"/>
    </location>
</feature>
<evidence type="ECO:0000313" key="6">
    <source>
        <dbReference type="Proteomes" id="UP000291142"/>
    </source>
</evidence>